<name>A0AAE2UYK8_CLOBE</name>
<reference evidence="1" key="1">
    <citation type="submission" date="2020-11" db="EMBL/GenBank/DDBJ databases">
        <authorList>
            <person name="Thieme N."/>
            <person name="Liebl W."/>
            <person name="Zverlov V."/>
        </authorList>
    </citation>
    <scope>NUCLEOTIDE SEQUENCE</scope>
    <source>
        <strain evidence="1">NT08</strain>
    </source>
</reference>
<dbReference type="Proteomes" id="UP000631418">
    <property type="component" value="Unassembled WGS sequence"/>
</dbReference>
<comment type="caution">
    <text evidence="1">The sequence shown here is derived from an EMBL/GenBank/DDBJ whole genome shotgun (WGS) entry which is preliminary data.</text>
</comment>
<dbReference type="OMA" id="GCETRMA"/>
<accession>A0AAE2UYK8</accession>
<evidence type="ECO:0000313" key="1">
    <source>
        <dbReference type="EMBL" id="MBF7812244.1"/>
    </source>
</evidence>
<sequence length="276" mass="32105">MRAGIRQHLIDSVADLKDCYEPTVPTMDTLKPYAVILQGSDNDNGEVIGFKRTIEIWLYEKKTTFKNLDTLSEKVIKALHMQVISDLEVNETFTCKFEEAIGQDIIDEEWNAIARGLKFTVIALHEEDQVNTDPWLDALSEYTKKIIDYKVYLNTWKKDFEVPSILWRVKDSSKERESNAVIKENKTLICHIASNNKNEINKLLEDIENKLTSDLKIPLDLKDKRYLTIESINEDREADMLSKGQLIVKFFRRKMIQINEKPTIDKIHSRGNLNKE</sequence>
<evidence type="ECO:0000313" key="2">
    <source>
        <dbReference type="Proteomes" id="UP000631418"/>
    </source>
</evidence>
<dbReference type="AlphaFoldDB" id="A0AAE2UYK8"/>
<protein>
    <submittedName>
        <fullName evidence="1">Uncharacterized protein</fullName>
    </submittedName>
</protein>
<dbReference type="EMBL" id="JADOEF010000004">
    <property type="protein sequence ID" value="MBF7812244.1"/>
    <property type="molecule type" value="Genomic_DNA"/>
</dbReference>
<proteinExistence type="predicted"/>
<gene>
    <name evidence="1" type="ORF">IS491_27015</name>
</gene>
<organism evidence="1 2">
    <name type="scientific">Clostridium beijerinckii</name>
    <name type="common">Clostridium MP</name>
    <dbReference type="NCBI Taxonomy" id="1520"/>
    <lineage>
        <taxon>Bacteria</taxon>
        <taxon>Bacillati</taxon>
        <taxon>Bacillota</taxon>
        <taxon>Clostridia</taxon>
        <taxon>Eubacteriales</taxon>
        <taxon>Clostridiaceae</taxon>
        <taxon>Clostridium</taxon>
    </lineage>
</organism>
<dbReference type="RefSeq" id="WP_011968971.1">
    <property type="nucleotide sequence ID" value="NZ_CP073279.1"/>
</dbReference>